<dbReference type="Proteomes" id="UP001158500">
    <property type="component" value="Unassembled WGS sequence"/>
</dbReference>
<sequence length="76" mass="7631">MSISIIGAGAIGTALARLLASAVIDVSIANSRNPDSLAPLVAQLGSKVRAVTAEEASQADLVEGWPGFAPNSPKCN</sequence>
<dbReference type="RefSeq" id="WP_090439163.1">
    <property type="nucleotide sequence ID" value="NZ_JAOCAE010000006.1"/>
</dbReference>
<accession>A0AA42P8R9</accession>
<comment type="caution">
    <text evidence="2">The sequence shown here is derived from an EMBL/GenBank/DDBJ whole genome shotgun (WGS) entry which is preliminary data.</text>
</comment>
<protein>
    <submittedName>
        <fullName evidence="2">NAD(P)-binding domain-containing protein</fullName>
    </submittedName>
</protein>
<dbReference type="AlphaFoldDB" id="A0AA42P8R9"/>
<dbReference type="InterPro" id="IPR036291">
    <property type="entry name" value="NAD(P)-bd_dom_sf"/>
</dbReference>
<name>A0AA42P8R9_STUST</name>
<evidence type="ECO:0000313" key="3">
    <source>
        <dbReference type="Proteomes" id="UP001158500"/>
    </source>
</evidence>
<dbReference type="Gene3D" id="3.40.50.720">
    <property type="entry name" value="NAD(P)-binding Rossmann-like Domain"/>
    <property type="match status" value="1"/>
</dbReference>
<evidence type="ECO:0000313" key="2">
    <source>
        <dbReference type="EMBL" id="MDH1236661.1"/>
    </source>
</evidence>
<dbReference type="EMBL" id="JAOCAE010000006">
    <property type="protein sequence ID" value="MDH1236661.1"/>
    <property type="molecule type" value="Genomic_DNA"/>
</dbReference>
<evidence type="ECO:0000259" key="1">
    <source>
        <dbReference type="Pfam" id="PF03807"/>
    </source>
</evidence>
<proteinExistence type="predicted"/>
<reference evidence="2" key="1">
    <citation type="submission" date="2022-09" db="EMBL/GenBank/DDBJ databases">
        <title>Intensive care unit water sources are persistently colonized with multi-drug resistant bacteria and are the site of extensive horizontal gene transfer of antibiotic resistance genes.</title>
        <authorList>
            <person name="Diorio-Toth L."/>
        </authorList>
    </citation>
    <scope>NUCLEOTIDE SEQUENCE</scope>
    <source>
        <strain evidence="2">GD03947</strain>
    </source>
</reference>
<dbReference type="SUPFAM" id="SSF51735">
    <property type="entry name" value="NAD(P)-binding Rossmann-fold domains"/>
    <property type="match status" value="1"/>
</dbReference>
<dbReference type="InterPro" id="IPR028939">
    <property type="entry name" value="P5C_Rdtase_cat_N"/>
</dbReference>
<gene>
    <name evidence="2" type="ORF">N5C32_11480</name>
</gene>
<organism evidence="2 3">
    <name type="scientific">Stutzerimonas stutzeri</name>
    <name type="common">Pseudomonas stutzeri</name>
    <dbReference type="NCBI Taxonomy" id="316"/>
    <lineage>
        <taxon>Bacteria</taxon>
        <taxon>Pseudomonadati</taxon>
        <taxon>Pseudomonadota</taxon>
        <taxon>Gammaproteobacteria</taxon>
        <taxon>Pseudomonadales</taxon>
        <taxon>Pseudomonadaceae</taxon>
        <taxon>Stutzerimonas</taxon>
    </lineage>
</organism>
<feature type="domain" description="Pyrroline-5-carboxylate reductase catalytic N-terminal" evidence="1">
    <location>
        <begin position="3"/>
        <end position="62"/>
    </location>
</feature>
<dbReference type="Pfam" id="PF03807">
    <property type="entry name" value="F420_oxidored"/>
    <property type="match status" value="1"/>
</dbReference>